<name>A0A4U0ZDW9_9ALTE</name>
<feature type="signal peptide" evidence="1">
    <location>
        <begin position="1"/>
        <end position="22"/>
    </location>
</feature>
<dbReference type="AlphaFoldDB" id="A0A4U0ZDW9"/>
<dbReference type="CDD" id="cd01300">
    <property type="entry name" value="YtcJ_like"/>
    <property type="match status" value="1"/>
</dbReference>
<organism evidence="3 4">
    <name type="scientific">Alteromonas portus</name>
    <dbReference type="NCBI Taxonomy" id="2565549"/>
    <lineage>
        <taxon>Bacteria</taxon>
        <taxon>Pseudomonadati</taxon>
        <taxon>Pseudomonadota</taxon>
        <taxon>Gammaproteobacteria</taxon>
        <taxon>Alteromonadales</taxon>
        <taxon>Alteromonadaceae</taxon>
        <taxon>Alteromonas/Salinimonas group</taxon>
        <taxon>Alteromonas</taxon>
    </lineage>
</organism>
<dbReference type="GO" id="GO:0016810">
    <property type="term" value="F:hydrolase activity, acting on carbon-nitrogen (but not peptide) bonds"/>
    <property type="evidence" value="ECO:0007669"/>
    <property type="project" value="InterPro"/>
</dbReference>
<dbReference type="InterPro" id="IPR011059">
    <property type="entry name" value="Metal-dep_hydrolase_composite"/>
</dbReference>
<dbReference type="PANTHER" id="PTHR22642">
    <property type="entry name" value="IMIDAZOLONEPROPIONASE"/>
    <property type="match status" value="1"/>
</dbReference>
<sequence length="586" mass="64178">MNSLLSRFSIAALLFGASQAMAAPDLVVVNAKITNSSGQTYTALSVENGKFSAFSQDAQQLLADADSATQVIDAKGQRLIPGINDSHMHVTRGGRFYNLETRWEGITSLKEGLAMLEAQAKRTPKGQWVRVIGGFSPYQFEEKRLPTPQELTDIAPNTPVFVLHLYSGGVLNKKGLEALGIDKDTQAPKGSVIERDANGNPTGVLLAQPNPMILYKTIAALPQLSANEQLNSSRQFYRKLLSLGVTSVVDAGGGGHTFPEDYTASETLAKLGELPIRVSNYLFPQVPNKEMVSFATWMSKYEANQNQHIHLDNGYVIEGGGELLTYKASDYENFRAPRPELPGEAEDALEEVIRLHLLQQWPFRLHATYDQSITRILNVLEHIHSTQPVDSVRWIIDHAETASDENLSRIKALGGSIAVQGRMAFAGEDFVERYGAEQAKRTPPIKQMLSAGITVGLGTDGTRVSSFNPWATYYWAVSGKTVGGFDLGTEHVDRLTALKLFTQGSAALSGEENDKGRLQPGFYADFAILNHDILTVSEKALLNTQAQLTVVDGNVVFADRQQYPELATPIETAEPAWSPVNFSQQR</sequence>
<comment type="caution">
    <text evidence="3">The sequence shown here is derived from an EMBL/GenBank/DDBJ whole genome shotgun (WGS) entry which is preliminary data.</text>
</comment>
<dbReference type="InterPro" id="IPR033932">
    <property type="entry name" value="YtcJ-like"/>
</dbReference>
<dbReference type="Gene3D" id="2.30.40.10">
    <property type="entry name" value="Urease, subunit C, domain 1"/>
    <property type="match status" value="1"/>
</dbReference>
<feature type="chain" id="PRO_5020602977" evidence="1">
    <location>
        <begin position="23"/>
        <end position="586"/>
    </location>
</feature>
<dbReference type="Gene3D" id="3.10.310.70">
    <property type="match status" value="1"/>
</dbReference>
<evidence type="ECO:0000259" key="2">
    <source>
        <dbReference type="Pfam" id="PF07969"/>
    </source>
</evidence>
<dbReference type="PANTHER" id="PTHR22642:SF21">
    <property type="entry name" value="PERIPLASMIC PROTEIN"/>
    <property type="match status" value="1"/>
</dbReference>
<keyword evidence="1" id="KW-0732">Signal</keyword>
<dbReference type="Gene3D" id="3.20.20.140">
    <property type="entry name" value="Metal-dependent hydrolases"/>
    <property type="match status" value="1"/>
</dbReference>
<dbReference type="OrthoDB" id="9031471at2"/>
<gene>
    <name evidence="3" type="ORF">E5672_13065</name>
</gene>
<keyword evidence="4" id="KW-1185">Reference proteome</keyword>
<dbReference type="SUPFAM" id="SSF51338">
    <property type="entry name" value="Composite domain of metallo-dependent hydrolases"/>
    <property type="match status" value="1"/>
</dbReference>
<proteinExistence type="predicted"/>
<feature type="domain" description="Amidohydrolase 3" evidence="2">
    <location>
        <begin position="70"/>
        <end position="557"/>
    </location>
</feature>
<dbReference type="Pfam" id="PF07969">
    <property type="entry name" value="Amidohydro_3"/>
    <property type="match status" value="1"/>
</dbReference>
<evidence type="ECO:0000313" key="4">
    <source>
        <dbReference type="Proteomes" id="UP000305471"/>
    </source>
</evidence>
<dbReference type="InterPro" id="IPR013108">
    <property type="entry name" value="Amidohydro_3"/>
</dbReference>
<dbReference type="SUPFAM" id="SSF51556">
    <property type="entry name" value="Metallo-dependent hydrolases"/>
    <property type="match status" value="1"/>
</dbReference>
<dbReference type="Proteomes" id="UP000305471">
    <property type="component" value="Unassembled WGS sequence"/>
</dbReference>
<keyword evidence="3" id="KW-0378">Hydrolase</keyword>
<evidence type="ECO:0000256" key="1">
    <source>
        <dbReference type="SAM" id="SignalP"/>
    </source>
</evidence>
<dbReference type="RefSeq" id="WP_136782588.1">
    <property type="nucleotide sequence ID" value="NZ_SWCO01000007.1"/>
</dbReference>
<accession>A0A4U0ZDW9</accession>
<dbReference type="EMBL" id="SWCO01000007">
    <property type="protein sequence ID" value="TKB02787.1"/>
    <property type="molecule type" value="Genomic_DNA"/>
</dbReference>
<evidence type="ECO:0000313" key="3">
    <source>
        <dbReference type="EMBL" id="TKB02787.1"/>
    </source>
</evidence>
<protein>
    <submittedName>
        <fullName evidence="3">Amidohydrolase</fullName>
    </submittedName>
</protein>
<reference evidence="3 4" key="1">
    <citation type="submission" date="2019-04" db="EMBL/GenBank/DDBJ databases">
        <title>Alteromonas portus sp. nov., an alginate lyase-excreting marine bacterium.</title>
        <authorList>
            <person name="Huang H."/>
            <person name="Mo K."/>
            <person name="Bao S."/>
        </authorList>
    </citation>
    <scope>NUCLEOTIDE SEQUENCE [LARGE SCALE GENOMIC DNA]</scope>
    <source>
        <strain evidence="3 4">HB161718</strain>
    </source>
</reference>
<dbReference type="InterPro" id="IPR032466">
    <property type="entry name" value="Metal_Hydrolase"/>
</dbReference>